<evidence type="ECO:0000313" key="3">
    <source>
        <dbReference type="Proteomes" id="UP000608754"/>
    </source>
</evidence>
<reference evidence="2" key="1">
    <citation type="submission" date="2020-10" db="EMBL/GenBank/DDBJ databases">
        <authorList>
            <person name="Lu T."/>
            <person name="Wang Q."/>
            <person name="Han X."/>
        </authorList>
    </citation>
    <scope>NUCLEOTIDE SEQUENCE</scope>
    <source>
        <strain evidence="2">WQ 117</strain>
    </source>
</reference>
<keyword evidence="3" id="KW-1185">Reference proteome</keyword>
<dbReference type="EMBL" id="JADGIK010000005">
    <property type="protein sequence ID" value="MBF0597595.1"/>
    <property type="molecule type" value="Genomic_DNA"/>
</dbReference>
<organism evidence="2 3">
    <name type="scientific">Faecalibacter rhinopitheci</name>
    <dbReference type="NCBI Taxonomy" id="2779678"/>
    <lineage>
        <taxon>Bacteria</taxon>
        <taxon>Pseudomonadati</taxon>
        <taxon>Bacteroidota</taxon>
        <taxon>Flavobacteriia</taxon>
        <taxon>Flavobacteriales</taxon>
        <taxon>Weeksellaceae</taxon>
        <taxon>Faecalibacter</taxon>
    </lineage>
</organism>
<evidence type="ECO:0000313" key="2">
    <source>
        <dbReference type="EMBL" id="MBF0597595.1"/>
    </source>
</evidence>
<accession>A0A8J7KAK1</accession>
<dbReference type="RefSeq" id="WP_194183136.1">
    <property type="nucleotide sequence ID" value="NZ_JADGIK010000005.1"/>
</dbReference>
<name>A0A8J7KAK1_9FLAO</name>
<proteinExistence type="predicted"/>
<comment type="caution">
    <text evidence="2">The sequence shown here is derived from an EMBL/GenBank/DDBJ whole genome shotgun (WGS) entry which is preliminary data.</text>
</comment>
<gene>
    <name evidence="2" type="ORF">IM532_09075</name>
</gene>
<feature type="signal peptide" evidence="1">
    <location>
        <begin position="1"/>
        <end position="19"/>
    </location>
</feature>
<evidence type="ECO:0008006" key="4">
    <source>
        <dbReference type="Google" id="ProtNLM"/>
    </source>
</evidence>
<dbReference type="InterPro" id="IPR011250">
    <property type="entry name" value="OMP/PagP_B-barrel"/>
</dbReference>
<evidence type="ECO:0000256" key="1">
    <source>
        <dbReference type="SAM" id="SignalP"/>
    </source>
</evidence>
<sequence length="195" mass="21947">MKKILLALTLSFGSTTAFSQESSEIKVGIGDATTFEALFDLENIVVDIFDAIFTGNTHQSHLSMDFPYLFVDYRFPLSNKVKIGAQVGYFGYSGTTQTFNRENFLIDQKDVKNSIVTFMPGLDYRYFERNKFKMYGNVMLGLAFISTKYDGDKESDTNFIYQINPIGFSYGDNTSIFAEFGLGVSIANLGVKFKL</sequence>
<dbReference type="Proteomes" id="UP000608754">
    <property type="component" value="Unassembled WGS sequence"/>
</dbReference>
<dbReference type="SUPFAM" id="SSF56925">
    <property type="entry name" value="OMPA-like"/>
    <property type="match status" value="1"/>
</dbReference>
<feature type="chain" id="PRO_5035183640" description="Outer membrane protein beta-barrel domain-containing protein" evidence="1">
    <location>
        <begin position="20"/>
        <end position="195"/>
    </location>
</feature>
<dbReference type="AlphaFoldDB" id="A0A8J7KAK1"/>
<dbReference type="Gene3D" id="2.40.160.20">
    <property type="match status" value="1"/>
</dbReference>
<keyword evidence="1" id="KW-0732">Signal</keyword>
<protein>
    <recommendedName>
        <fullName evidence="4">Outer membrane protein beta-barrel domain-containing protein</fullName>
    </recommendedName>
</protein>